<evidence type="ECO:0000313" key="2">
    <source>
        <dbReference type="Proteomes" id="UP000027345"/>
    </source>
</evidence>
<dbReference type="AlphaFoldDB" id="A0A066U6Q2"/>
<evidence type="ECO:0000313" key="1">
    <source>
        <dbReference type="EMBL" id="KDN23136.1"/>
    </source>
</evidence>
<reference evidence="1 2" key="1">
    <citation type="submission" date="2014-05" db="EMBL/GenBank/DDBJ databases">
        <title>Draft genome sequence of Amycolatopsis rifamycinica DSM 46095.</title>
        <authorList>
            <person name="Lal R."/>
            <person name="Saxena A."/>
            <person name="Kumari R."/>
            <person name="Mukherjee U."/>
            <person name="Singh P."/>
            <person name="Sangwan N."/>
            <person name="Mahato N.K."/>
        </authorList>
    </citation>
    <scope>NUCLEOTIDE SEQUENCE [LARGE SCALE GENOMIC DNA]</scope>
    <source>
        <strain evidence="1 2">DSM 46095</strain>
    </source>
</reference>
<accession>A0A066U6Q2</accession>
<gene>
    <name evidence="1" type="ORF">DV20_05310</name>
</gene>
<dbReference type="EMBL" id="JMQI01000011">
    <property type="protein sequence ID" value="KDN23136.1"/>
    <property type="molecule type" value="Genomic_DNA"/>
</dbReference>
<proteinExistence type="predicted"/>
<sequence length="110" mass="12001">MGPEGKQVGVLHLRRSPSCSTIWARVVWNDDLEATYKVPDGWTLHVVVHRPSTHTVVDATEPEAGKPPNATPIPYGLSRMLTSQPGCIFAEAYFTKDALRTYTATTSCGS</sequence>
<name>A0A066U6Q2_9PSEU</name>
<dbReference type="OrthoDB" id="3696452at2"/>
<keyword evidence="2" id="KW-1185">Reference proteome</keyword>
<evidence type="ECO:0008006" key="3">
    <source>
        <dbReference type="Google" id="ProtNLM"/>
    </source>
</evidence>
<comment type="caution">
    <text evidence="1">The sequence shown here is derived from an EMBL/GenBank/DDBJ whole genome shotgun (WGS) entry which is preliminary data.</text>
</comment>
<dbReference type="Proteomes" id="UP000027345">
    <property type="component" value="Unassembled WGS sequence"/>
</dbReference>
<organism evidence="1 2">
    <name type="scientific">Amycolatopsis rifamycinica</name>
    <dbReference type="NCBI Taxonomy" id="287986"/>
    <lineage>
        <taxon>Bacteria</taxon>
        <taxon>Bacillati</taxon>
        <taxon>Actinomycetota</taxon>
        <taxon>Actinomycetes</taxon>
        <taxon>Pseudonocardiales</taxon>
        <taxon>Pseudonocardiaceae</taxon>
        <taxon>Amycolatopsis</taxon>
    </lineage>
</organism>
<protein>
    <recommendedName>
        <fullName evidence="3">DUF2690 domain-containing protein</fullName>
    </recommendedName>
</protein>